<dbReference type="InterPro" id="IPR002110">
    <property type="entry name" value="Ankyrin_rpt"/>
</dbReference>
<dbReference type="SMR" id="A0A8I7BFX8"/>
<proteinExistence type="predicted"/>
<evidence type="ECO:0000256" key="1">
    <source>
        <dbReference type="PROSITE-ProRule" id="PRU00023"/>
    </source>
</evidence>
<dbReference type="InterPro" id="IPR051616">
    <property type="entry name" value="Cul2-RING_E3_ligase_SR"/>
</dbReference>
<feature type="repeat" description="ANK" evidence="1">
    <location>
        <begin position="172"/>
        <end position="197"/>
    </location>
</feature>
<keyword evidence="3" id="KW-1185">Reference proteome</keyword>
<dbReference type="Gene3D" id="1.25.40.20">
    <property type="entry name" value="Ankyrin repeat-containing domain"/>
    <property type="match status" value="2"/>
</dbReference>
<name>A0A8I7BFX8_HORVV</name>
<dbReference type="AlphaFoldDB" id="A0A8I7BFX8"/>
<dbReference type="PROSITE" id="PS50297">
    <property type="entry name" value="ANK_REP_REGION"/>
    <property type="match status" value="2"/>
</dbReference>
<dbReference type="Pfam" id="PF12796">
    <property type="entry name" value="Ank_2"/>
    <property type="match status" value="1"/>
</dbReference>
<dbReference type="EnsemblPlants" id="HORVU.MOREX.r3.5HG0533300.1">
    <property type="protein sequence ID" value="HORVU.MOREX.r3.5HG0533300.1"/>
    <property type="gene ID" value="HORVU.MOREX.r3.5HG0533300"/>
</dbReference>
<dbReference type="Gramene" id="HORVU.MOREX.r2.5HG0443610.1">
    <property type="protein sequence ID" value="HORVU.MOREX.r2.5HG0443610.1"/>
    <property type="gene ID" value="HORVU.MOREX.r2.5HG0443610"/>
</dbReference>
<sequence length="197" mass="21333">MGTRAVPLPFQFEIILGKDRDQWPPEARFIEAAHHGDVRDIKKIAKELDVHGHGILATVASTTYMGMNALHAAGGFGKLPVYQYLVEEVGMEVNKPDTAQGNSFIHILHPWSMPLTMATFLPSVTFLTMALICISNASVTLLRSAAVRGYSEIVKFLISRGADVDSLSVTGTPLSLAALKGHASTIKILLQHNADQS</sequence>
<reference evidence="2" key="2">
    <citation type="submission" date="2020-10" db="EMBL/GenBank/DDBJ databases">
        <authorList>
            <person name="Scholz U."/>
            <person name="Mascher M."/>
            <person name="Fiebig A."/>
        </authorList>
    </citation>
    <scope>NUCLEOTIDE SEQUENCE [LARGE SCALE GENOMIC DNA]</scope>
    <source>
        <strain evidence="2">cv. Morex</strain>
    </source>
</reference>
<accession>A0A8I7BFX8</accession>
<dbReference type="PANTHER" id="PTHR46224">
    <property type="entry name" value="ANKYRIN REPEAT FAMILY PROTEIN"/>
    <property type="match status" value="1"/>
</dbReference>
<keyword evidence="1" id="KW-0040">ANK repeat</keyword>
<reference evidence="2" key="3">
    <citation type="submission" date="2022-01" db="UniProtKB">
        <authorList>
            <consortium name="EnsemblPlants"/>
        </authorList>
    </citation>
    <scope>IDENTIFICATION</scope>
    <source>
        <strain evidence="2">subsp. vulgare</strain>
    </source>
</reference>
<dbReference type="Proteomes" id="UP000011116">
    <property type="component" value="Chromosome 5H"/>
</dbReference>
<dbReference type="Gramene" id="HORVU.MOREX.r3.5HG0533300.1">
    <property type="protein sequence ID" value="HORVU.MOREX.r3.5HG0533300.1"/>
    <property type="gene ID" value="HORVU.MOREX.r3.5HG0533300"/>
</dbReference>
<reference evidence="3" key="1">
    <citation type="journal article" date="2012" name="Nature">
        <title>A physical, genetic and functional sequence assembly of the barley genome.</title>
        <authorList>
            <consortium name="The International Barley Genome Sequencing Consortium"/>
            <person name="Mayer K.F."/>
            <person name="Waugh R."/>
            <person name="Brown J.W."/>
            <person name="Schulman A."/>
            <person name="Langridge P."/>
            <person name="Platzer M."/>
            <person name="Fincher G.B."/>
            <person name="Muehlbauer G.J."/>
            <person name="Sato K."/>
            <person name="Close T.J."/>
            <person name="Wise R.P."/>
            <person name="Stein N."/>
        </authorList>
    </citation>
    <scope>NUCLEOTIDE SEQUENCE [LARGE SCALE GENOMIC DNA]</scope>
    <source>
        <strain evidence="3">cv. Morex</strain>
    </source>
</reference>
<feature type="repeat" description="ANK" evidence="1">
    <location>
        <begin position="137"/>
        <end position="169"/>
    </location>
</feature>
<evidence type="ECO:0000313" key="2">
    <source>
        <dbReference type="EnsemblPlants" id="HORVU.MOREX.r3.5HG0533300.1"/>
    </source>
</evidence>
<dbReference type="SUPFAM" id="SSF48403">
    <property type="entry name" value="Ankyrin repeat"/>
    <property type="match status" value="1"/>
</dbReference>
<evidence type="ECO:0000313" key="3">
    <source>
        <dbReference type="Proteomes" id="UP000011116"/>
    </source>
</evidence>
<dbReference type="PROSITE" id="PS50088">
    <property type="entry name" value="ANK_REPEAT"/>
    <property type="match status" value="2"/>
</dbReference>
<dbReference type="SMART" id="SM00248">
    <property type="entry name" value="ANK"/>
    <property type="match status" value="3"/>
</dbReference>
<organism evidence="2 3">
    <name type="scientific">Hordeum vulgare subsp. vulgare</name>
    <name type="common">Domesticated barley</name>
    <dbReference type="NCBI Taxonomy" id="112509"/>
    <lineage>
        <taxon>Eukaryota</taxon>
        <taxon>Viridiplantae</taxon>
        <taxon>Streptophyta</taxon>
        <taxon>Embryophyta</taxon>
        <taxon>Tracheophyta</taxon>
        <taxon>Spermatophyta</taxon>
        <taxon>Magnoliopsida</taxon>
        <taxon>Liliopsida</taxon>
        <taxon>Poales</taxon>
        <taxon>Poaceae</taxon>
        <taxon>BOP clade</taxon>
        <taxon>Pooideae</taxon>
        <taxon>Triticodae</taxon>
        <taxon>Triticeae</taxon>
        <taxon>Hordeinae</taxon>
        <taxon>Hordeum</taxon>
    </lineage>
</organism>
<dbReference type="InterPro" id="IPR036770">
    <property type="entry name" value="Ankyrin_rpt-contain_sf"/>
</dbReference>
<dbReference type="PANTHER" id="PTHR46224:SF25">
    <property type="entry name" value="OS12G0636100 PROTEIN"/>
    <property type="match status" value="1"/>
</dbReference>
<protein>
    <submittedName>
        <fullName evidence="2">Uncharacterized protein</fullName>
    </submittedName>
</protein>